<keyword evidence="6" id="KW-0175">Coiled coil</keyword>
<dbReference type="InterPro" id="IPR036890">
    <property type="entry name" value="HATPase_C_sf"/>
</dbReference>
<dbReference type="EC" id="2.7.13.3" evidence="2"/>
<feature type="transmembrane region" description="Helical" evidence="7">
    <location>
        <begin position="21"/>
        <end position="43"/>
    </location>
</feature>
<evidence type="ECO:0000256" key="1">
    <source>
        <dbReference type="ARBA" id="ARBA00000085"/>
    </source>
</evidence>
<reference evidence="10 11" key="1">
    <citation type="submission" date="2022-04" db="EMBL/GenBank/DDBJ databases">
        <title>Positive selection, recombination, and allopatry shape intraspecific diversity of widespread and dominant cyanobacteria.</title>
        <authorList>
            <person name="Wei J."/>
            <person name="Shu W."/>
            <person name="Hu C."/>
        </authorList>
    </citation>
    <scope>NUCLEOTIDE SEQUENCE [LARGE SCALE GENOMIC DNA]</scope>
    <source>
        <strain evidence="10 11">GB2-A5</strain>
    </source>
</reference>
<feature type="transmembrane region" description="Helical" evidence="7">
    <location>
        <begin position="196"/>
        <end position="216"/>
    </location>
</feature>
<protein>
    <recommendedName>
        <fullName evidence="2">histidine kinase</fullName>
        <ecNumber evidence="2">2.7.13.3</ecNumber>
    </recommendedName>
</protein>
<dbReference type="Pfam" id="PF02518">
    <property type="entry name" value="HATPase_c"/>
    <property type="match status" value="1"/>
</dbReference>
<feature type="domain" description="Ubiquitin-like" evidence="8">
    <location>
        <begin position="107"/>
        <end position="164"/>
    </location>
</feature>
<keyword evidence="7" id="KW-0472">Membrane</keyword>
<evidence type="ECO:0000256" key="4">
    <source>
        <dbReference type="ARBA" id="ARBA00022777"/>
    </source>
</evidence>
<evidence type="ECO:0000256" key="7">
    <source>
        <dbReference type="SAM" id="Phobius"/>
    </source>
</evidence>
<evidence type="ECO:0000259" key="9">
    <source>
        <dbReference type="PROSITE" id="PS50109"/>
    </source>
</evidence>
<keyword evidence="7" id="KW-0812">Transmembrane</keyword>
<dbReference type="RefSeq" id="WP_199294784.1">
    <property type="nucleotide sequence ID" value="NZ_JAMPKK010000012.1"/>
</dbReference>
<keyword evidence="3" id="KW-0597">Phosphoprotein</keyword>
<evidence type="ECO:0000259" key="8">
    <source>
        <dbReference type="PROSITE" id="PS50053"/>
    </source>
</evidence>
<gene>
    <name evidence="10" type="ORF">NDI37_07905</name>
</gene>
<dbReference type="SMART" id="SM00387">
    <property type="entry name" value="HATPase_c"/>
    <property type="match status" value="1"/>
</dbReference>
<dbReference type="InterPro" id="IPR004358">
    <property type="entry name" value="Sig_transdc_His_kin-like_C"/>
</dbReference>
<dbReference type="InterPro" id="IPR036097">
    <property type="entry name" value="HisK_dim/P_sf"/>
</dbReference>
<comment type="catalytic activity">
    <reaction evidence="1">
        <text>ATP + protein L-histidine = ADP + protein N-phospho-L-histidine.</text>
        <dbReference type="EC" id="2.7.13.3"/>
    </reaction>
</comment>
<evidence type="ECO:0000313" key="10">
    <source>
        <dbReference type="EMBL" id="MEP0864392.1"/>
    </source>
</evidence>
<organism evidence="10 11">
    <name type="scientific">Funiculus sociatus GB2-A5</name>
    <dbReference type="NCBI Taxonomy" id="2933946"/>
    <lineage>
        <taxon>Bacteria</taxon>
        <taxon>Bacillati</taxon>
        <taxon>Cyanobacteriota</taxon>
        <taxon>Cyanophyceae</taxon>
        <taxon>Coleofasciculales</taxon>
        <taxon>Coleofasciculaceae</taxon>
        <taxon>Funiculus</taxon>
    </lineage>
</organism>
<dbReference type="Proteomes" id="UP001442494">
    <property type="component" value="Unassembled WGS sequence"/>
</dbReference>
<feature type="domain" description="Histidine kinase" evidence="9">
    <location>
        <begin position="279"/>
        <end position="543"/>
    </location>
</feature>
<accession>A0ABV0JLS0</accession>
<comment type="caution">
    <text evidence="10">The sequence shown here is derived from an EMBL/GenBank/DDBJ whole genome shotgun (WGS) entry which is preliminary data.</text>
</comment>
<feature type="coiled-coil region" evidence="6">
    <location>
        <begin position="234"/>
        <end position="264"/>
    </location>
</feature>
<proteinExistence type="predicted"/>
<dbReference type="InterPro" id="IPR005467">
    <property type="entry name" value="His_kinase_dom"/>
</dbReference>
<name>A0ABV0JLS0_9CYAN</name>
<dbReference type="PANTHER" id="PTHR43065:SF50">
    <property type="entry name" value="HISTIDINE KINASE"/>
    <property type="match status" value="1"/>
</dbReference>
<dbReference type="SUPFAM" id="SSF55874">
    <property type="entry name" value="ATPase domain of HSP90 chaperone/DNA topoisomerase II/histidine kinase"/>
    <property type="match status" value="1"/>
</dbReference>
<dbReference type="SUPFAM" id="SSF47384">
    <property type="entry name" value="Homodimeric domain of signal transducing histidine kinase"/>
    <property type="match status" value="1"/>
</dbReference>
<dbReference type="PROSITE" id="PS50053">
    <property type="entry name" value="UBIQUITIN_2"/>
    <property type="match status" value="1"/>
</dbReference>
<feature type="coiled-coil region" evidence="6">
    <location>
        <begin position="117"/>
        <end position="196"/>
    </location>
</feature>
<dbReference type="PROSITE" id="PS50109">
    <property type="entry name" value="HIS_KIN"/>
    <property type="match status" value="1"/>
</dbReference>
<dbReference type="InterPro" id="IPR000626">
    <property type="entry name" value="Ubiquitin-like_dom"/>
</dbReference>
<keyword evidence="7" id="KW-1133">Transmembrane helix</keyword>
<dbReference type="InterPro" id="IPR007891">
    <property type="entry name" value="CHASE3"/>
</dbReference>
<evidence type="ECO:0000256" key="3">
    <source>
        <dbReference type="ARBA" id="ARBA00022553"/>
    </source>
</evidence>
<dbReference type="Gene3D" id="3.30.565.10">
    <property type="entry name" value="Histidine kinase-like ATPase, C-terminal domain"/>
    <property type="match status" value="1"/>
</dbReference>
<evidence type="ECO:0000256" key="2">
    <source>
        <dbReference type="ARBA" id="ARBA00012438"/>
    </source>
</evidence>
<dbReference type="EMBL" id="JAMPKK010000012">
    <property type="protein sequence ID" value="MEP0864392.1"/>
    <property type="molecule type" value="Genomic_DNA"/>
</dbReference>
<sequence length="563" mass="63824">MNFFLIRGLRSIWLNLPIRCRGAIILAIPVSCLLFSLGPLSWLQKNTVQAHHHVQQAQQIRFETHRLLNALVDAETGIRGYSLTRQPEFLEPYSAAIATIPKSLARLSDRVKDQQQRQRLQKIKIQAQERMEMLKNTLNAIKDETTSPSTLKNLLFQGKSLMDETRQQISIFQEEEERLLKKRNQLLKRQQNLTQATLGLSAIIGIIGAITAAFLFDRLDRELKFREADLRQRAIAAQTQAEQLNVALKELQEAQARLLQTDQLIQTEKMSSLGQMIAGVAHEINNPVTFIHGNLSHVAQYTQDLLDLLELYQRYYDQSNPEIIELAEAIDLEFLAEDLPKILISMKVGANRIRQIVLSLQSFSRRNETIRRVVDIHQGIDSTLLILQHRLNATASRPSIEIVKEYGTLPFVECYAGYLNQAFMNILSNAIDAVEQYEVEFSPDQMKQHPRRIVIHTQLNQANRDADGDRVAIRIIDNGPGIPEEIRGRIFDPFFTTKAVGQGVGLGLSTSYQIVVNKHGGELKCFSQPGQGTEFWIEIPVTPPANLSVDDISSLHHLQTLSI</sequence>
<keyword evidence="5" id="KW-0902">Two-component regulatory system</keyword>
<dbReference type="InterPro" id="IPR003661">
    <property type="entry name" value="HisK_dim/P_dom"/>
</dbReference>
<dbReference type="CDD" id="cd00082">
    <property type="entry name" value="HisKA"/>
    <property type="match status" value="1"/>
</dbReference>
<evidence type="ECO:0000313" key="11">
    <source>
        <dbReference type="Proteomes" id="UP001442494"/>
    </source>
</evidence>
<evidence type="ECO:0000256" key="5">
    <source>
        <dbReference type="ARBA" id="ARBA00023012"/>
    </source>
</evidence>
<keyword evidence="11" id="KW-1185">Reference proteome</keyword>
<keyword evidence="4" id="KW-0418">Kinase</keyword>
<dbReference type="PRINTS" id="PR00344">
    <property type="entry name" value="BCTRLSENSOR"/>
</dbReference>
<dbReference type="CDD" id="cd19410">
    <property type="entry name" value="HK9-like_sensor"/>
    <property type="match status" value="1"/>
</dbReference>
<dbReference type="InterPro" id="IPR003594">
    <property type="entry name" value="HATPase_dom"/>
</dbReference>
<dbReference type="PANTHER" id="PTHR43065">
    <property type="entry name" value="SENSOR HISTIDINE KINASE"/>
    <property type="match status" value="1"/>
</dbReference>
<dbReference type="Pfam" id="PF05227">
    <property type="entry name" value="CHASE3"/>
    <property type="match status" value="1"/>
</dbReference>
<evidence type="ECO:0000256" key="6">
    <source>
        <dbReference type="SAM" id="Coils"/>
    </source>
</evidence>
<keyword evidence="4" id="KW-0808">Transferase</keyword>
<dbReference type="Gene3D" id="1.10.287.130">
    <property type="match status" value="1"/>
</dbReference>